<evidence type="ECO:0000256" key="1">
    <source>
        <dbReference type="SAM" id="MobiDB-lite"/>
    </source>
</evidence>
<organism evidence="3 5">
    <name type="scientific">Rhizoctonia solani</name>
    <dbReference type="NCBI Taxonomy" id="456999"/>
    <lineage>
        <taxon>Eukaryota</taxon>
        <taxon>Fungi</taxon>
        <taxon>Dikarya</taxon>
        <taxon>Basidiomycota</taxon>
        <taxon>Agaricomycotina</taxon>
        <taxon>Agaricomycetes</taxon>
        <taxon>Cantharellales</taxon>
        <taxon>Ceratobasidiaceae</taxon>
        <taxon>Rhizoctonia</taxon>
    </lineage>
</organism>
<reference evidence="3" key="2">
    <citation type="submission" date="2020-09" db="EMBL/GenBank/DDBJ databases">
        <title>Comparative genome analyses of four rice-infecting Rhizoctonia solani isolates reveal extensive enrichment of homogalacturonan modification genes.</title>
        <authorList>
            <person name="Lee D.-Y."/>
            <person name="Jeon J."/>
            <person name="Kim K.-T."/>
            <person name="Cheong K."/>
            <person name="Song H."/>
            <person name="Choi G."/>
            <person name="Ko J."/>
            <person name="Opiyo S.O."/>
            <person name="Zuo S."/>
            <person name="Madhav S."/>
            <person name="Lee Y.-H."/>
            <person name="Wang G.-L."/>
        </authorList>
    </citation>
    <scope>NUCLEOTIDE SEQUENCE</scope>
    <source>
        <strain evidence="3">AG1-IA B2</strain>
    </source>
</reference>
<dbReference type="EMBL" id="CP059660">
    <property type="protein sequence ID" value="QRW17981.1"/>
    <property type="molecule type" value="Genomic_DNA"/>
</dbReference>
<dbReference type="AlphaFoldDB" id="A0A8H7I9J5"/>
<evidence type="ECO:0000313" key="3">
    <source>
        <dbReference type="EMBL" id="KAF8754270.1"/>
    </source>
</evidence>
<dbReference type="EMBL" id="JACYCF010000011">
    <property type="protein sequence ID" value="KAF8754270.1"/>
    <property type="molecule type" value="Genomic_DNA"/>
</dbReference>
<dbReference type="RefSeq" id="XP_043178218.1">
    <property type="nucleotide sequence ID" value="XM_043322722.1"/>
</dbReference>
<evidence type="ECO:0000313" key="4">
    <source>
        <dbReference type="EMBL" id="QRW17981.1"/>
    </source>
</evidence>
<name>A0A8H7I9J5_9AGAM</name>
<feature type="signal peptide" evidence="2">
    <location>
        <begin position="1"/>
        <end position="23"/>
    </location>
</feature>
<dbReference type="GeneID" id="67025185"/>
<reference evidence="4" key="1">
    <citation type="submission" date="2020-05" db="EMBL/GenBank/DDBJ databases">
        <title>Evolutionary and genomic comparisons of hybrid uninucleate and nonhybrid Rhizoctonia fungi.</title>
        <authorList>
            <person name="Li C."/>
            <person name="Chen X."/>
        </authorList>
    </citation>
    <scope>NUCLEOTIDE SEQUENCE</scope>
    <source>
        <strain evidence="4">AG-1 IA</strain>
    </source>
</reference>
<evidence type="ECO:0000313" key="5">
    <source>
        <dbReference type="Proteomes" id="UP000614334"/>
    </source>
</evidence>
<protein>
    <submittedName>
        <fullName evidence="4">Retrotransposon-derived protein PEG10</fullName>
    </submittedName>
</protein>
<accession>A0A8H7I9J5</accession>
<feature type="region of interest" description="Disordered" evidence="1">
    <location>
        <begin position="48"/>
        <end position="87"/>
    </location>
</feature>
<dbReference type="Proteomes" id="UP000614334">
    <property type="component" value="Unassembled WGS sequence"/>
</dbReference>
<feature type="chain" id="PRO_5036431139" evidence="2">
    <location>
        <begin position="24"/>
        <end position="157"/>
    </location>
</feature>
<feature type="compositionally biased region" description="Polar residues" evidence="1">
    <location>
        <begin position="67"/>
        <end position="78"/>
    </location>
</feature>
<gene>
    <name evidence="4" type="ORF">RhiXN_02905</name>
    <name evidence="3" type="ORF">RHS01_06151</name>
</gene>
<dbReference type="Proteomes" id="UP000650533">
    <property type="component" value="Chromosome 3"/>
</dbReference>
<sequence>MEPELPLANLLLAILALSTQVGSLQDQVKSQGKTITQLLAICKETNNLAGDKDQGKPSTKAGPSTPPNQQGGQANTPKTVRPGGLANPFCPIRSTMGYDLEEEEPRRPIKKEPCRTSWGLSSLTPFDKGMGTKYPKMELPNPYKGDTRGCKATQWLD</sequence>
<keyword evidence="2" id="KW-0732">Signal</keyword>
<evidence type="ECO:0000256" key="2">
    <source>
        <dbReference type="SAM" id="SignalP"/>
    </source>
</evidence>
<feature type="region of interest" description="Disordered" evidence="1">
    <location>
        <begin position="120"/>
        <end position="157"/>
    </location>
</feature>
<dbReference type="KEGG" id="rsx:RhiXN_02905"/>
<proteinExistence type="predicted"/>